<dbReference type="EMBL" id="JAXCGZ010022677">
    <property type="protein sequence ID" value="KAK7027485.1"/>
    <property type="molecule type" value="Genomic_DNA"/>
</dbReference>
<protein>
    <submittedName>
        <fullName evidence="2">Uncharacterized protein</fullName>
    </submittedName>
</protein>
<keyword evidence="1" id="KW-0812">Transmembrane</keyword>
<name>A0AAN8WBN5_HALRR</name>
<evidence type="ECO:0000256" key="1">
    <source>
        <dbReference type="SAM" id="Phobius"/>
    </source>
</evidence>
<organism evidence="2 3">
    <name type="scientific">Halocaridina rubra</name>
    <name type="common">Hawaiian red shrimp</name>
    <dbReference type="NCBI Taxonomy" id="373956"/>
    <lineage>
        <taxon>Eukaryota</taxon>
        <taxon>Metazoa</taxon>
        <taxon>Ecdysozoa</taxon>
        <taxon>Arthropoda</taxon>
        <taxon>Crustacea</taxon>
        <taxon>Multicrustacea</taxon>
        <taxon>Malacostraca</taxon>
        <taxon>Eumalacostraca</taxon>
        <taxon>Eucarida</taxon>
        <taxon>Decapoda</taxon>
        <taxon>Pleocyemata</taxon>
        <taxon>Caridea</taxon>
        <taxon>Atyoidea</taxon>
        <taxon>Atyidae</taxon>
        <taxon>Halocaridina</taxon>
    </lineage>
</organism>
<proteinExistence type="predicted"/>
<sequence>MLGGKKHKYTSIFFSGGRFTEAYSRCFNSISADMKITTAALFFLLGLIFILSGTTEAARPNNLAKMMREGKINGHDRMPQRGGEHDCEPDDCEDSLCPGTCRCACFWFESTQGRCGGNRNCRCCVGNLRFPGN</sequence>
<keyword evidence="1" id="KW-1133">Transmembrane helix</keyword>
<keyword evidence="1" id="KW-0472">Membrane</keyword>
<reference evidence="2 3" key="1">
    <citation type="submission" date="2023-11" db="EMBL/GenBank/DDBJ databases">
        <title>Halocaridina rubra genome assembly.</title>
        <authorList>
            <person name="Smith C."/>
        </authorList>
    </citation>
    <scope>NUCLEOTIDE SEQUENCE [LARGE SCALE GENOMIC DNA]</scope>
    <source>
        <strain evidence="2">EP-1</strain>
        <tissue evidence="2">Whole</tissue>
    </source>
</reference>
<evidence type="ECO:0000313" key="3">
    <source>
        <dbReference type="Proteomes" id="UP001381693"/>
    </source>
</evidence>
<feature type="transmembrane region" description="Helical" evidence="1">
    <location>
        <begin position="39"/>
        <end position="58"/>
    </location>
</feature>
<accession>A0AAN8WBN5</accession>
<dbReference type="AlphaFoldDB" id="A0AAN8WBN5"/>
<dbReference type="Proteomes" id="UP001381693">
    <property type="component" value="Unassembled WGS sequence"/>
</dbReference>
<gene>
    <name evidence="2" type="ORF">SK128_007600</name>
</gene>
<evidence type="ECO:0000313" key="2">
    <source>
        <dbReference type="EMBL" id="KAK7027485.1"/>
    </source>
</evidence>
<keyword evidence="3" id="KW-1185">Reference proteome</keyword>
<comment type="caution">
    <text evidence="2">The sequence shown here is derived from an EMBL/GenBank/DDBJ whole genome shotgun (WGS) entry which is preliminary data.</text>
</comment>